<keyword evidence="1" id="KW-0812">Transmembrane</keyword>
<evidence type="ECO:0000256" key="1">
    <source>
        <dbReference type="SAM" id="Phobius"/>
    </source>
</evidence>
<accession>K9YHG5</accession>
<name>K9YHG5_CYASC</name>
<dbReference type="EMBL" id="CP003940">
    <property type="protein sequence ID" value="AFZ46279.1"/>
    <property type="molecule type" value="Genomic_DNA"/>
</dbReference>
<dbReference type="STRING" id="292563.Cyast_0299"/>
<dbReference type="AlphaFoldDB" id="K9YHG5"/>
<sequence length="36" mass="4017">MNAEYLDIITIMVIVSVASVVLLPIFSWVISNRTHA</sequence>
<protein>
    <submittedName>
        <fullName evidence="2">Uncharacterized protein</fullName>
    </submittedName>
</protein>
<dbReference type="Proteomes" id="UP000010483">
    <property type="component" value="Chromosome"/>
</dbReference>
<proteinExistence type="predicted"/>
<evidence type="ECO:0000313" key="2">
    <source>
        <dbReference type="EMBL" id="AFZ46279.1"/>
    </source>
</evidence>
<feature type="transmembrane region" description="Helical" evidence="1">
    <location>
        <begin position="6"/>
        <end position="30"/>
    </location>
</feature>
<evidence type="ECO:0000313" key="3">
    <source>
        <dbReference type="Proteomes" id="UP000010483"/>
    </source>
</evidence>
<reference evidence="3" key="1">
    <citation type="journal article" date="2013" name="Proc. Natl. Acad. Sci. U.S.A.">
        <title>Improving the coverage of the cyanobacterial phylum using diversity-driven genome sequencing.</title>
        <authorList>
            <person name="Shih P.M."/>
            <person name="Wu D."/>
            <person name="Latifi A."/>
            <person name="Axen S.D."/>
            <person name="Fewer D.P."/>
            <person name="Talla E."/>
            <person name="Calteau A."/>
            <person name="Cai F."/>
            <person name="Tandeau de Marsac N."/>
            <person name="Rippka R."/>
            <person name="Herdman M."/>
            <person name="Sivonen K."/>
            <person name="Coursin T."/>
            <person name="Laurent T."/>
            <person name="Goodwin L."/>
            <person name="Nolan M."/>
            <person name="Davenport K.W."/>
            <person name="Han C.S."/>
            <person name="Rubin E.M."/>
            <person name="Eisen J.A."/>
            <person name="Woyke T."/>
            <person name="Gugger M."/>
            <person name="Kerfeld C.A."/>
        </authorList>
    </citation>
    <scope>NUCLEOTIDE SEQUENCE [LARGE SCALE GENOMIC DNA]</scope>
    <source>
        <strain evidence="3">ATCC 29140 / PCC 7202</strain>
    </source>
</reference>
<dbReference type="KEGG" id="csn:Cyast_0299"/>
<keyword evidence="3" id="KW-1185">Reference proteome</keyword>
<dbReference type="HOGENOM" id="CLU_3355734_0_0_3"/>
<dbReference type="BioCyc" id="CSTA292563:G1353-302-MONOMER"/>
<organism evidence="2 3">
    <name type="scientific">Cyanobacterium stanieri (strain ATCC 29140 / PCC 7202)</name>
    <dbReference type="NCBI Taxonomy" id="292563"/>
    <lineage>
        <taxon>Bacteria</taxon>
        <taxon>Bacillati</taxon>
        <taxon>Cyanobacteriota</taxon>
        <taxon>Cyanophyceae</taxon>
        <taxon>Oscillatoriophycideae</taxon>
        <taxon>Chroococcales</taxon>
        <taxon>Geminocystaceae</taxon>
        <taxon>Cyanobacterium</taxon>
    </lineage>
</organism>
<gene>
    <name evidence="2" type="ordered locus">Cyast_0299</name>
</gene>
<keyword evidence="1" id="KW-1133">Transmembrane helix</keyword>
<keyword evidence="1" id="KW-0472">Membrane</keyword>